<name>A0AA40ENU0_9PEZI</name>
<accession>A0AA40ENU0</accession>
<gene>
    <name evidence="2" type="ORF">B0T18DRAFT_430151</name>
</gene>
<protein>
    <submittedName>
        <fullName evidence="2">Uncharacterized protein</fullName>
    </submittedName>
</protein>
<dbReference type="PANTHER" id="PTHR35186">
    <property type="entry name" value="ANK_REP_REGION DOMAIN-CONTAINING PROTEIN"/>
    <property type="match status" value="1"/>
</dbReference>
<dbReference type="Proteomes" id="UP001172155">
    <property type="component" value="Unassembled WGS sequence"/>
</dbReference>
<keyword evidence="1" id="KW-0812">Transmembrane</keyword>
<organism evidence="2 3">
    <name type="scientific">Schizothecium vesticola</name>
    <dbReference type="NCBI Taxonomy" id="314040"/>
    <lineage>
        <taxon>Eukaryota</taxon>
        <taxon>Fungi</taxon>
        <taxon>Dikarya</taxon>
        <taxon>Ascomycota</taxon>
        <taxon>Pezizomycotina</taxon>
        <taxon>Sordariomycetes</taxon>
        <taxon>Sordariomycetidae</taxon>
        <taxon>Sordariales</taxon>
        <taxon>Schizotheciaceae</taxon>
        <taxon>Schizothecium</taxon>
    </lineage>
</organism>
<dbReference type="EMBL" id="JAUKUD010000005">
    <property type="protein sequence ID" value="KAK0742734.1"/>
    <property type="molecule type" value="Genomic_DNA"/>
</dbReference>
<dbReference type="AlphaFoldDB" id="A0AA40ENU0"/>
<evidence type="ECO:0000256" key="1">
    <source>
        <dbReference type="SAM" id="Phobius"/>
    </source>
</evidence>
<evidence type="ECO:0000313" key="2">
    <source>
        <dbReference type="EMBL" id="KAK0742734.1"/>
    </source>
</evidence>
<keyword evidence="1" id="KW-1133">Transmembrane helix</keyword>
<dbReference type="PANTHER" id="PTHR35186:SF4">
    <property type="entry name" value="PRION-INHIBITION AND PROPAGATION HELO DOMAIN-CONTAINING PROTEIN"/>
    <property type="match status" value="1"/>
</dbReference>
<sequence>MSGGPLEIAGVLLGGLPLLIFALETRTALRRWRRPELHALARGLRTEQARLRNVLEKLLRDIVADALIQPMIEDPFGCALWGKPAVVEKVKRRLGGGRDYELFGECLEAVREVVGELRGLLVGEELRGVKQRVMAQGIQIVVSSASVTGWGSSLALCKVRALTAVISTRCRASGMRAARKFTLPPPGEDDLVAVSGSKVNSTLLAVGVLLIEVALGESVVREGGWYRGLLTAAADAEEGRRGSLMERVNTLSSSGYYGVVRTCVAQGMAREESGGQPAKDVLVEIIVS</sequence>
<keyword evidence="3" id="KW-1185">Reference proteome</keyword>
<reference evidence="2" key="1">
    <citation type="submission" date="2023-06" db="EMBL/GenBank/DDBJ databases">
        <title>Genome-scale phylogeny and comparative genomics of the fungal order Sordariales.</title>
        <authorList>
            <consortium name="Lawrence Berkeley National Laboratory"/>
            <person name="Hensen N."/>
            <person name="Bonometti L."/>
            <person name="Westerberg I."/>
            <person name="Brannstrom I.O."/>
            <person name="Guillou S."/>
            <person name="Cros-Aarteil S."/>
            <person name="Calhoun S."/>
            <person name="Haridas S."/>
            <person name="Kuo A."/>
            <person name="Mondo S."/>
            <person name="Pangilinan J."/>
            <person name="Riley R."/>
            <person name="LaButti K."/>
            <person name="Andreopoulos B."/>
            <person name="Lipzen A."/>
            <person name="Chen C."/>
            <person name="Yanf M."/>
            <person name="Daum C."/>
            <person name="Ng V."/>
            <person name="Clum A."/>
            <person name="Steindorff A."/>
            <person name="Ohm R."/>
            <person name="Martin F."/>
            <person name="Silar P."/>
            <person name="Natvig D."/>
            <person name="Lalanne C."/>
            <person name="Gautier V."/>
            <person name="Ament-velasquez S.L."/>
            <person name="Kruys A."/>
            <person name="Hutchinson M.I."/>
            <person name="Powell A.J."/>
            <person name="Barry K."/>
            <person name="Miller A.N."/>
            <person name="Grigoriev I.V."/>
            <person name="Debuchy R."/>
            <person name="Gladieux P."/>
            <person name="Thoren M.H."/>
            <person name="Johannesson H."/>
        </authorList>
    </citation>
    <scope>NUCLEOTIDE SEQUENCE</scope>
    <source>
        <strain evidence="2">SMH3187-1</strain>
    </source>
</reference>
<feature type="transmembrane region" description="Helical" evidence="1">
    <location>
        <begin position="6"/>
        <end position="23"/>
    </location>
</feature>
<keyword evidence="1" id="KW-0472">Membrane</keyword>
<proteinExistence type="predicted"/>
<evidence type="ECO:0000313" key="3">
    <source>
        <dbReference type="Proteomes" id="UP001172155"/>
    </source>
</evidence>
<comment type="caution">
    <text evidence="2">The sequence shown here is derived from an EMBL/GenBank/DDBJ whole genome shotgun (WGS) entry which is preliminary data.</text>
</comment>